<dbReference type="InterPro" id="IPR045168">
    <property type="entry name" value="YTH_prot"/>
</dbReference>
<dbReference type="GO" id="GO:0000398">
    <property type="term" value="P:mRNA splicing, via spliceosome"/>
    <property type="evidence" value="ECO:0007669"/>
    <property type="project" value="TreeGrafter"/>
</dbReference>
<dbReference type="InterPro" id="IPR057720">
    <property type="entry name" value="RRM_YTH1"/>
</dbReference>
<dbReference type="GO" id="GO:0003729">
    <property type="term" value="F:mRNA binding"/>
    <property type="evidence" value="ECO:0007669"/>
    <property type="project" value="TreeGrafter"/>
</dbReference>
<reference evidence="3 4" key="1">
    <citation type="submission" date="2015-04" db="EMBL/GenBank/DDBJ databases">
        <title>Complete genome sequence of Schizopora paradoxa KUC8140, a cosmopolitan wood degrader in East Asia.</title>
        <authorList>
            <consortium name="DOE Joint Genome Institute"/>
            <person name="Min B."/>
            <person name="Park H."/>
            <person name="Jang Y."/>
            <person name="Kim J.-J."/>
            <person name="Kim K.H."/>
            <person name="Pangilinan J."/>
            <person name="Lipzen A."/>
            <person name="Riley R."/>
            <person name="Grigoriev I.V."/>
            <person name="Spatafora J.W."/>
            <person name="Choi I.-G."/>
        </authorList>
    </citation>
    <scope>NUCLEOTIDE SEQUENCE [LARGE SCALE GENOMIC DNA]</scope>
    <source>
        <strain evidence="3 4">KUC8140</strain>
    </source>
</reference>
<keyword evidence="4" id="KW-1185">Reference proteome</keyword>
<dbReference type="AlphaFoldDB" id="A0A0H2RI36"/>
<dbReference type="PROSITE" id="PS50882">
    <property type="entry name" value="YTH"/>
    <property type="match status" value="2"/>
</dbReference>
<feature type="compositionally biased region" description="Low complexity" evidence="1">
    <location>
        <begin position="23"/>
        <end position="37"/>
    </location>
</feature>
<feature type="compositionally biased region" description="Polar residues" evidence="1">
    <location>
        <begin position="238"/>
        <end position="250"/>
    </location>
</feature>
<feature type="compositionally biased region" description="Polar residues" evidence="1">
    <location>
        <begin position="38"/>
        <end position="48"/>
    </location>
</feature>
<evidence type="ECO:0000313" key="4">
    <source>
        <dbReference type="Proteomes" id="UP000053477"/>
    </source>
</evidence>
<dbReference type="GO" id="GO:0005654">
    <property type="term" value="C:nucleoplasm"/>
    <property type="evidence" value="ECO:0007669"/>
    <property type="project" value="TreeGrafter"/>
</dbReference>
<proteinExistence type="predicted"/>
<evidence type="ECO:0000256" key="1">
    <source>
        <dbReference type="SAM" id="MobiDB-lite"/>
    </source>
</evidence>
<feature type="compositionally biased region" description="Polar residues" evidence="1">
    <location>
        <begin position="61"/>
        <end position="74"/>
    </location>
</feature>
<feature type="compositionally biased region" description="Gly residues" evidence="1">
    <location>
        <begin position="1003"/>
        <end position="1022"/>
    </location>
</feature>
<feature type="compositionally biased region" description="Low complexity" evidence="1">
    <location>
        <begin position="711"/>
        <end position="731"/>
    </location>
</feature>
<feature type="compositionally biased region" description="Low complexity" evidence="1">
    <location>
        <begin position="620"/>
        <end position="629"/>
    </location>
</feature>
<sequence>MPSPGEPSAGRSHDGHGGRGTDASSRTSGSQRSASQQNLSRRQQGRQQYTTPAPYYPPTPDNYQTSPPTNQPSQAYPGAHGSSTYSQRPGFPNQYTMSQQPPPPQPLFSSQAQYAYPHPLHHSGLHSPDGSMPPQYPSIGYSAAPLAPPVSSRPLYPFQGFSPDGSSSSSASFPIHTSGPPEHAPITAYDPSPPSGSPHPSQTTSPYTPQHASSFPSFSYPTVTSTPQFTHYPRESFTHSTRSMYPSQYPHSYASPPYMGNPSPDDSQHQGGTWFYVPQATSPSGPSPVPPGSYDHGQHSFQGLYPIPYPQMGRPELDLYGNPATASTSGYSLVHPHPSAPPSFSSSGTMHRPQSSSHSSSAKENSSSHGHVSPVSPIRPLTEPSGGESSSERSHARRPYHPNPPAQRSKWVMWVGNVPGDATHDELWRFFTQSSAAHIPQPSPINTQAPLLPAGLLSPEGSDNLGETSRSRSDGVASIFLISRSNCAFVNYGTEAHLLEGVRRFNGIPLRPGDPRCQKLVCRVRGEDDDLRAGVGGQRGTGMHIRWVKEQKERSRQGAPSKGKGRALDGVDTSEDDDPPTTPSESSNAPSDSPRRHRFSSDDDGPQSSTLSGRSPKHQSSSSGSYASTNSGFLQQHFPSRYFILKSSSLNLETSVERGLWATQPHNEAVLNQAYRTSTKVFLIFGVNKSGEFFGYARMEGPIGKSQERISWASRTDSSHSHSPTTSMSSSGRARIEDSIPEGVEVGPVPKRTPGSAKGGLLFSPGEHRLAEDSPQPLTEQERERLETASLRPGASSTQQDSGERRHPGAQSAPPGPLISAPAEMHQHHRKMTIPVSVAPSETIAFDPSAMRRPVELDPDAPQRAVRDARKRGPSTAGQVEDEDRVKRRDMALAQTPEVRYHSEPPPATDGVDEAGPSTATGEDEPAQWGTPFKIEWIRVQRLPFYRTRHLRNPWNHDREVKVSRDGTELDPLVGQALLDEWDKPEPVTSNAPGPPPPPQARRGGGGVGGGGRTQSYRGGGPSSSSSQHTQHRQQQGGGTQKQ</sequence>
<feature type="compositionally biased region" description="Basic and acidic residues" evidence="1">
    <location>
        <begin position="547"/>
        <end position="556"/>
    </location>
</feature>
<feature type="compositionally biased region" description="Low complexity" evidence="1">
    <location>
        <begin position="1023"/>
        <end position="1035"/>
    </location>
</feature>
<dbReference type="PANTHER" id="PTHR12357:SF3">
    <property type="entry name" value="YTH DOMAIN-CONTAINING PROTEIN 1"/>
    <property type="match status" value="1"/>
</dbReference>
<feature type="compositionally biased region" description="Polar residues" evidence="1">
    <location>
        <begin position="81"/>
        <end position="98"/>
    </location>
</feature>
<dbReference type="EMBL" id="KQ085999">
    <property type="protein sequence ID" value="KLO11484.1"/>
    <property type="molecule type" value="Genomic_DNA"/>
</dbReference>
<dbReference type="OrthoDB" id="6103986at2759"/>
<feature type="region of interest" description="Disordered" evidence="1">
    <location>
        <begin position="1"/>
        <end position="407"/>
    </location>
</feature>
<dbReference type="InterPro" id="IPR035979">
    <property type="entry name" value="RBD_domain_sf"/>
</dbReference>
<feature type="region of interest" description="Disordered" evidence="1">
    <location>
        <begin position="982"/>
        <end position="1043"/>
    </location>
</feature>
<feature type="compositionally biased region" description="Low complexity" evidence="1">
    <location>
        <begin position="355"/>
        <end position="376"/>
    </location>
</feature>
<evidence type="ECO:0000313" key="3">
    <source>
        <dbReference type="EMBL" id="KLO11484.1"/>
    </source>
</evidence>
<dbReference type="Pfam" id="PF25701">
    <property type="entry name" value="RRM_YTH1"/>
    <property type="match status" value="1"/>
</dbReference>
<dbReference type="InParanoid" id="A0A0H2RI36"/>
<dbReference type="GO" id="GO:1990247">
    <property type="term" value="F:N6-methyladenosine-containing RNA reader activity"/>
    <property type="evidence" value="ECO:0007669"/>
    <property type="project" value="TreeGrafter"/>
</dbReference>
<dbReference type="CDD" id="cd21134">
    <property type="entry name" value="YTH"/>
    <property type="match status" value="2"/>
</dbReference>
<gene>
    <name evidence="3" type="ORF">SCHPADRAFT_470772</name>
</gene>
<feature type="domain" description="YTH" evidence="2">
    <location>
        <begin position="640"/>
        <end position="778"/>
    </location>
</feature>
<feature type="region of interest" description="Disordered" evidence="1">
    <location>
        <begin position="530"/>
        <end position="629"/>
    </location>
</feature>
<evidence type="ECO:0000259" key="2">
    <source>
        <dbReference type="PROSITE" id="PS50882"/>
    </source>
</evidence>
<feature type="domain" description="YTH" evidence="2">
    <location>
        <begin position="834"/>
        <end position="982"/>
    </location>
</feature>
<dbReference type="Gene3D" id="3.10.590.10">
    <property type="entry name" value="ph1033 like domains"/>
    <property type="match status" value="2"/>
</dbReference>
<feature type="region of interest" description="Disordered" evidence="1">
    <location>
        <begin position="708"/>
        <end position="929"/>
    </location>
</feature>
<dbReference type="Proteomes" id="UP000053477">
    <property type="component" value="Unassembled WGS sequence"/>
</dbReference>
<dbReference type="PANTHER" id="PTHR12357">
    <property type="entry name" value="YTH YT521-B HOMOLOGY DOMAIN-CONTAINING"/>
    <property type="match status" value="1"/>
</dbReference>
<accession>A0A0H2RI36</accession>
<protein>
    <recommendedName>
        <fullName evidence="2">YTH domain-containing protein</fullName>
    </recommendedName>
</protein>
<feature type="compositionally biased region" description="Polar residues" evidence="1">
    <location>
        <begin position="207"/>
        <end position="229"/>
    </location>
</feature>
<dbReference type="STRING" id="27342.A0A0H2RI36"/>
<name>A0A0H2RI36_9AGAM</name>
<dbReference type="InterPro" id="IPR007275">
    <property type="entry name" value="YTH_domain"/>
</dbReference>
<dbReference type="SUPFAM" id="SSF54928">
    <property type="entry name" value="RNA-binding domain, RBD"/>
    <property type="match status" value="1"/>
</dbReference>
<organism evidence="3 4">
    <name type="scientific">Schizopora paradoxa</name>
    <dbReference type="NCBI Taxonomy" id="27342"/>
    <lineage>
        <taxon>Eukaryota</taxon>
        <taxon>Fungi</taxon>
        <taxon>Dikarya</taxon>
        <taxon>Basidiomycota</taxon>
        <taxon>Agaricomycotina</taxon>
        <taxon>Agaricomycetes</taxon>
        <taxon>Hymenochaetales</taxon>
        <taxon>Schizoporaceae</taxon>
        <taxon>Schizopora</taxon>
    </lineage>
</organism>
<dbReference type="Pfam" id="PF04146">
    <property type="entry name" value="YTH"/>
    <property type="match status" value="1"/>
</dbReference>
<dbReference type="GO" id="GO:0000381">
    <property type="term" value="P:regulation of alternative mRNA splicing, via spliceosome"/>
    <property type="evidence" value="ECO:0007669"/>
    <property type="project" value="TreeGrafter"/>
</dbReference>
<feature type="region of interest" description="Disordered" evidence="1">
    <location>
        <begin position="438"/>
        <end position="471"/>
    </location>
</feature>